<reference evidence="2" key="1">
    <citation type="submission" date="2020-02" db="EMBL/GenBank/DDBJ databases">
        <authorList>
            <person name="Meier V. D."/>
        </authorList>
    </citation>
    <scope>NUCLEOTIDE SEQUENCE</scope>
    <source>
        <strain evidence="2">AVDCRST_MAG86</strain>
    </source>
</reference>
<protein>
    <submittedName>
        <fullName evidence="2">Uncharacterized protein</fullName>
    </submittedName>
</protein>
<organism evidence="2">
    <name type="scientific">uncultured Truepera sp</name>
    <dbReference type="NCBI Taxonomy" id="543023"/>
    <lineage>
        <taxon>Bacteria</taxon>
        <taxon>Thermotogati</taxon>
        <taxon>Deinococcota</taxon>
        <taxon>Deinococci</taxon>
        <taxon>Trueperales</taxon>
        <taxon>Trueperaceae</taxon>
        <taxon>Truepera</taxon>
        <taxon>environmental samples</taxon>
    </lineage>
</organism>
<evidence type="ECO:0000313" key="2">
    <source>
        <dbReference type="EMBL" id="CAA9567357.1"/>
    </source>
</evidence>
<dbReference type="EMBL" id="CADCWP010000087">
    <property type="protein sequence ID" value="CAA9567357.1"/>
    <property type="molecule type" value="Genomic_DNA"/>
</dbReference>
<feature type="non-terminal residue" evidence="2">
    <location>
        <position position="1"/>
    </location>
</feature>
<name>A0A6J4V3A8_9DEIN</name>
<dbReference type="AlphaFoldDB" id="A0A6J4V3A8"/>
<feature type="region of interest" description="Disordered" evidence="1">
    <location>
        <begin position="15"/>
        <end position="40"/>
    </location>
</feature>
<proteinExistence type="predicted"/>
<accession>A0A6J4V3A8</accession>
<sequence>CLRVASATRFKGSRASLHLPPAPRPPSARCVSARVTASPF</sequence>
<gene>
    <name evidence="2" type="ORF">AVDCRST_MAG86-1181</name>
</gene>
<feature type="non-terminal residue" evidence="2">
    <location>
        <position position="40"/>
    </location>
</feature>
<evidence type="ECO:0000256" key="1">
    <source>
        <dbReference type="SAM" id="MobiDB-lite"/>
    </source>
</evidence>